<gene>
    <name evidence="1" type="ORF">Q2362_01625</name>
</gene>
<protein>
    <submittedName>
        <fullName evidence="1">Flagellar biosynthesis anti-sigma factor FlgM</fullName>
    </submittedName>
</protein>
<organism evidence="1 2">
    <name type="scientific">Campylobacter magnus</name>
    <dbReference type="NCBI Taxonomy" id="3026462"/>
    <lineage>
        <taxon>Bacteria</taxon>
        <taxon>Pseudomonadati</taxon>
        <taxon>Campylobacterota</taxon>
        <taxon>Epsilonproteobacteria</taxon>
        <taxon>Campylobacterales</taxon>
        <taxon>Campylobacteraceae</taxon>
        <taxon>Campylobacter</taxon>
    </lineage>
</organism>
<dbReference type="InterPro" id="IPR035890">
    <property type="entry name" value="Anti-sigma-28_factor_FlgM_sf"/>
</dbReference>
<dbReference type="Proteomes" id="UP001171111">
    <property type="component" value="Unassembled WGS sequence"/>
</dbReference>
<proteinExistence type="predicted"/>
<reference evidence="1 2" key="1">
    <citation type="submission" date="2023-06" db="EMBL/GenBank/DDBJ databases">
        <title>Campylobacter magnum sp. nov., isolated from cecal contents of domestic pigs (Sus scrofa domesticus).</title>
        <authorList>
            <person name="Papic B."/>
            <person name="Gruntar I."/>
        </authorList>
    </citation>
    <scope>NUCLEOTIDE SEQUENCE [LARGE SCALE GENOMIC DNA]</scope>
    <source>
        <strain evidence="2">34484-21</strain>
    </source>
</reference>
<dbReference type="RefSeq" id="WP_273931141.1">
    <property type="nucleotide sequence ID" value="NZ_JAQSLJ010000003.1"/>
</dbReference>
<sequence>MISPVSTGASYIAKPSETARIKQEQTQASQGKLEKIAEQINKGEYKLDLKTLATRIADELA</sequence>
<accession>A0ABT8T598</accession>
<keyword evidence="1" id="KW-0282">Flagellum</keyword>
<evidence type="ECO:0000313" key="2">
    <source>
        <dbReference type="Proteomes" id="UP001171111"/>
    </source>
</evidence>
<keyword evidence="1" id="KW-0966">Cell projection</keyword>
<keyword evidence="2" id="KW-1185">Reference proteome</keyword>
<dbReference type="EMBL" id="JAULJQ010000002">
    <property type="protein sequence ID" value="MDO2408799.1"/>
    <property type="molecule type" value="Genomic_DNA"/>
</dbReference>
<dbReference type="SUPFAM" id="SSF101498">
    <property type="entry name" value="Anti-sigma factor FlgM"/>
    <property type="match status" value="1"/>
</dbReference>
<comment type="caution">
    <text evidence="1">The sequence shown here is derived from an EMBL/GenBank/DDBJ whole genome shotgun (WGS) entry which is preliminary data.</text>
</comment>
<evidence type="ECO:0000313" key="1">
    <source>
        <dbReference type="EMBL" id="MDO2408799.1"/>
    </source>
</evidence>
<keyword evidence="1" id="KW-0969">Cilium</keyword>
<name>A0ABT8T598_9BACT</name>